<reference evidence="8 11" key="2">
    <citation type="submission" date="2016-10" db="EMBL/GenBank/DDBJ databases">
        <title>Hydorgenophaga sp. LPB0072 isolated from gastropod.</title>
        <authorList>
            <person name="Kim E."/>
            <person name="Yi H."/>
        </authorList>
    </citation>
    <scope>NUCLEOTIDE SEQUENCE [LARGE SCALE GENOMIC DNA]</scope>
    <source>
        <strain evidence="8 11">LPB0072</strain>
    </source>
</reference>
<dbReference type="Proteomes" id="UP000185657">
    <property type="component" value="Unassembled WGS sequence"/>
</dbReference>
<dbReference type="Pfam" id="PF00005">
    <property type="entry name" value="ABC_tran"/>
    <property type="match status" value="1"/>
</dbReference>
<evidence type="ECO:0000259" key="7">
    <source>
        <dbReference type="PROSITE" id="PS50893"/>
    </source>
</evidence>
<dbReference type="CDD" id="cd03224">
    <property type="entry name" value="ABC_TM1139_LivF_branched"/>
    <property type="match status" value="1"/>
</dbReference>
<dbReference type="GO" id="GO:0016887">
    <property type="term" value="F:ATP hydrolysis activity"/>
    <property type="evidence" value="ECO:0007669"/>
    <property type="project" value="InterPro"/>
</dbReference>
<evidence type="ECO:0000313" key="11">
    <source>
        <dbReference type="Proteomes" id="UP000185680"/>
    </source>
</evidence>
<keyword evidence="3" id="KW-0472">Membrane</keyword>
<dbReference type="PROSITE" id="PS00211">
    <property type="entry name" value="ABC_TRANSPORTER_1"/>
    <property type="match status" value="1"/>
</dbReference>
<dbReference type="PROSITE" id="PS50893">
    <property type="entry name" value="ABC_TRANSPORTER_2"/>
    <property type="match status" value="1"/>
</dbReference>
<dbReference type="Gene3D" id="3.40.50.300">
    <property type="entry name" value="P-loop containing nucleotide triphosphate hydrolases"/>
    <property type="match status" value="1"/>
</dbReference>
<evidence type="ECO:0000256" key="5">
    <source>
        <dbReference type="ARBA" id="ARBA00022840"/>
    </source>
</evidence>
<proteinExistence type="inferred from homology"/>
<dbReference type="STRING" id="1763535.LPB072_21875"/>
<evidence type="ECO:0000313" key="8">
    <source>
        <dbReference type="EMBL" id="AOW15059.1"/>
    </source>
</evidence>
<dbReference type="InterPro" id="IPR003439">
    <property type="entry name" value="ABC_transporter-like_ATP-bd"/>
</dbReference>
<evidence type="ECO:0000313" key="9">
    <source>
        <dbReference type="EMBL" id="OAD39512.1"/>
    </source>
</evidence>
<protein>
    <submittedName>
        <fullName evidence="8">ABC transporter ATP-binding protein</fullName>
    </submittedName>
</protein>
<reference evidence="9 10" key="1">
    <citation type="submission" date="2016-02" db="EMBL/GenBank/DDBJ databases">
        <title>Draft genome sequence of Hydrogenophaga sp. LPB0072.</title>
        <authorList>
            <person name="Shin S.-K."/>
            <person name="Yi H."/>
        </authorList>
    </citation>
    <scope>NUCLEOTIDE SEQUENCE [LARGE SCALE GENOMIC DNA]</scope>
    <source>
        <strain evidence="9 10">LPB0072</strain>
    </source>
</reference>
<dbReference type="SMART" id="SM00382">
    <property type="entry name" value="AAA"/>
    <property type="match status" value="1"/>
</dbReference>
<dbReference type="Proteomes" id="UP000185680">
    <property type="component" value="Chromosome"/>
</dbReference>
<dbReference type="EMBL" id="CP017476">
    <property type="protein sequence ID" value="AOW15059.1"/>
    <property type="molecule type" value="Genomic_DNA"/>
</dbReference>
<dbReference type="OrthoDB" id="8912171at2"/>
<evidence type="ECO:0000256" key="2">
    <source>
        <dbReference type="ARBA" id="ARBA00022448"/>
    </source>
</evidence>
<dbReference type="InterPro" id="IPR017871">
    <property type="entry name" value="ABC_transporter-like_CS"/>
</dbReference>
<evidence type="ECO:0000313" key="10">
    <source>
        <dbReference type="Proteomes" id="UP000185657"/>
    </source>
</evidence>
<keyword evidence="2" id="KW-0813">Transport</keyword>
<feature type="domain" description="ABC transporter" evidence="7">
    <location>
        <begin position="5"/>
        <end position="233"/>
    </location>
</feature>
<name>A0A162SQL0_9BURK</name>
<dbReference type="AlphaFoldDB" id="A0A162SQL0"/>
<keyword evidence="4" id="KW-0547">Nucleotide-binding</keyword>
<keyword evidence="10" id="KW-1185">Reference proteome</keyword>
<accession>A0A162SQL0</accession>
<dbReference type="PANTHER" id="PTHR43820">
    <property type="entry name" value="HIGH-AFFINITY BRANCHED-CHAIN AMINO ACID TRANSPORT ATP-BINDING PROTEIN LIVF"/>
    <property type="match status" value="1"/>
</dbReference>
<dbReference type="GO" id="GO:0005524">
    <property type="term" value="F:ATP binding"/>
    <property type="evidence" value="ECO:0007669"/>
    <property type="project" value="UniProtKB-KW"/>
</dbReference>
<dbReference type="InterPro" id="IPR052156">
    <property type="entry name" value="BCAA_Transport_ATP-bd_LivF"/>
</dbReference>
<keyword evidence="5 8" id="KW-0067">ATP-binding</keyword>
<dbReference type="InterPro" id="IPR003593">
    <property type="entry name" value="AAA+_ATPase"/>
</dbReference>
<evidence type="ECO:0000256" key="6">
    <source>
        <dbReference type="ARBA" id="ARBA00022970"/>
    </source>
</evidence>
<keyword evidence="6" id="KW-0029">Amino-acid transport</keyword>
<comment type="similarity">
    <text evidence="1">Belongs to the ABC transporter superfamily.</text>
</comment>
<evidence type="ECO:0000256" key="4">
    <source>
        <dbReference type="ARBA" id="ARBA00022741"/>
    </source>
</evidence>
<gene>
    <name evidence="8" type="ORF">LPB072_21875</name>
    <name evidence="9" type="ORF">LPB72_21260</name>
</gene>
<dbReference type="EMBL" id="LVWD01000042">
    <property type="protein sequence ID" value="OAD39512.1"/>
    <property type="molecule type" value="Genomic_DNA"/>
</dbReference>
<dbReference type="SUPFAM" id="SSF52540">
    <property type="entry name" value="P-loop containing nucleoside triphosphate hydrolases"/>
    <property type="match status" value="1"/>
</dbReference>
<dbReference type="RefSeq" id="WP_066096058.1">
    <property type="nucleotide sequence ID" value="NZ_CP017476.1"/>
</dbReference>
<dbReference type="KEGG" id="hyl:LPB072_21875"/>
<sequence length="237" mass="25549">MTDLLHVDQLTAGYGAIQVLHGINLSLASGGRLALIGRNGVGKTTLLKAIMGLADVKAGHIRLDGQDITRWSTRQRAQAGIGYVPQTRDIFPSLTVEENLVAGLKGRPRSALDEAYALFPRLAERRHNGGQQLSGGEQQMLSVARTLLGKPTLLLLDEPLEGLAPIICIELMRAFEHLARDTGVAVLLVEQKVDDALRFAPSAMVLERGEVVHESESAALGQRKDLLERYVGVAGAH</sequence>
<organism evidence="8 11">
    <name type="scientific">Hydrogenophaga crassostreae</name>
    <dbReference type="NCBI Taxonomy" id="1763535"/>
    <lineage>
        <taxon>Bacteria</taxon>
        <taxon>Pseudomonadati</taxon>
        <taxon>Pseudomonadota</taxon>
        <taxon>Betaproteobacteria</taxon>
        <taxon>Burkholderiales</taxon>
        <taxon>Comamonadaceae</taxon>
        <taxon>Hydrogenophaga</taxon>
    </lineage>
</organism>
<dbReference type="PANTHER" id="PTHR43820:SF2">
    <property type="entry name" value="ABC TRANSPORTER ATP-BINDING PROTEIN"/>
    <property type="match status" value="1"/>
</dbReference>
<dbReference type="InterPro" id="IPR027417">
    <property type="entry name" value="P-loop_NTPase"/>
</dbReference>
<evidence type="ECO:0000256" key="3">
    <source>
        <dbReference type="ARBA" id="ARBA00022475"/>
    </source>
</evidence>
<evidence type="ECO:0000256" key="1">
    <source>
        <dbReference type="ARBA" id="ARBA00005417"/>
    </source>
</evidence>
<dbReference type="GO" id="GO:0015658">
    <property type="term" value="F:branched-chain amino acid transmembrane transporter activity"/>
    <property type="evidence" value="ECO:0007669"/>
    <property type="project" value="TreeGrafter"/>
</dbReference>
<dbReference type="GO" id="GO:0015807">
    <property type="term" value="P:L-amino acid transport"/>
    <property type="evidence" value="ECO:0007669"/>
    <property type="project" value="TreeGrafter"/>
</dbReference>
<keyword evidence="3" id="KW-1003">Cell membrane</keyword>